<dbReference type="Proteomes" id="UP000631114">
    <property type="component" value="Unassembled WGS sequence"/>
</dbReference>
<dbReference type="EMBL" id="JADFTS010000006">
    <property type="protein sequence ID" value="KAF9602265.1"/>
    <property type="molecule type" value="Genomic_DNA"/>
</dbReference>
<name>A0A835HMR7_9MAGN</name>
<accession>A0A835HMR7</accession>
<dbReference type="OrthoDB" id="1938625at2759"/>
<sequence length="209" mass="23725">MMITHMCFAHDLMIFCRAELSSTQAIMSILKSFEKVSGLHMNPNKSSNMVAGISQGAKDLAKAIVVRLLQLPTEYLGMPLVATHQISPYNVQVYWARSLILPKAVTGKLYQICTSFLWAGSEMTRKIHPVSEAVICRRKETSGLGITNIEEWNSAAICGLVYKLATKEDNLWVKWLWNNSIKSKNFWTMIIPKDNSWSWRNILSCRKQA</sequence>
<dbReference type="PANTHER" id="PTHR33116:SF80">
    <property type="entry name" value="REVERSE TRANSCRIPTASE ZINC-BINDING DOMAIN-CONTAINING PROTEIN"/>
    <property type="match status" value="1"/>
</dbReference>
<evidence type="ECO:0000313" key="1">
    <source>
        <dbReference type="EMBL" id="KAF9602265.1"/>
    </source>
</evidence>
<organism evidence="1 2">
    <name type="scientific">Coptis chinensis</name>
    <dbReference type="NCBI Taxonomy" id="261450"/>
    <lineage>
        <taxon>Eukaryota</taxon>
        <taxon>Viridiplantae</taxon>
        <taxon>Streptophyta</taxon>
        <taxon>Embryophyta</taxon>
        <taxon>Tracheophyta</taxon>
        <taxon>Spermatophyta</taxon>
        <taxon>Magnoliopsida</taxon>
        <taxon>Ranunculales</taxon>
        <taxon>Ranunculaceae</taxon>
        <taxon>Coptidoideae</taxon>
        <taxon>Coptis</taxon>
    </lineage>
</organism>
<gene>
    <name evidence="1" type="ORF">IFM89_026350</name>
</gene>
<evidence type="ECO:0008006" key="3">
    <source>
        <dbReference type="Google" id="ProtNLM"/>
    </source>
</evidence>
<evidence type="ECO:0000313" key="2">
    <source>
        <dbReference type="Proteomes" id="UP000631114"/>
    </source>
</evidence>
<protein>
    <recommendedName>
        <fullName evidence="3">Reverse transcriptase domain-containing protein</fullName>
    </recommendedName>
</protein>
<dbReference type="AlphaFoldDB" id="A0A835HMR7"/>
<reference evidence="1 2" key="1">
    <citation type="submission" date="2020-10" db="EMBL/GenBank/DDBJ databases">
        <title>The Coptis chinensis genome and diversification of protoberbering-type alkaloids.</title>
        <authorList>
            <person name="Wang B."/>
            <person name="Shu S."/>
            <person name="Song C."/>
            <person name="Liu Y."/>
        </authorList>
    </citation>
    <scope>NUCLEOTIDE SEQUENCE [LARGE SCALE GENOMIC DNA]</scope>
    <source>
        <strain evidence="1">HL-2020</strain>
        <tissue evidence="1">Leaf</tissue>
    </source>
</reference>
<dbReference type="PANTHER" id="PTHR33116">
    <property type="entry name" value="REVERSE TRANSCRIPTASE ZINC-BINDING DOMAIN-CONTAINING PROTEIN-RELATED-RELATED"/>
    <property type="match status" value="1"/>
</dbReference>
<comment type="caution">
    <text evidence="1">The sequence shown here is derived from an EMBL/GenBank/DDBJ whole genome shotgun (WGS) entry which is preliminary data.</text>
</comment>
<keyword evidence="2" id="KW-1185">Reference proteome</keyword>
<proteinExistence type="predicted"/>